<dbReference type="PANTHER" id="PTHR30024:SF47">
    <property type="entry name" value="TAURINE-BINDING PERIPLASMIC PROTEIN"/>
    <property type="match status" value="1"/>
</dbReference>
<evidence type="ECO:0000259" key="5">
    <source>
        <dbReference type="SMART" id="SM00062"/>
    </source>
</evidence>
<evidence type="ECO:0000313" key="6">
    <source>
        <dbReference type="EMBL" id="SDE01972.1"/>
    </source>
</evidence>
<proteinExistence type="inferred from homology"/>
<organism evidence="6 7">
    <name type="scientific">Peptococcus niger</name>
    <dbReference type="NCBI Taxonomy" id="2741"/>
    <lineage>
        <taxon>Bacteria</taxon>
        <taxon>Bacillati</taxon>
        <taxon>Bacillota</taxon>
        <taxon>Clostridia</taxon>
        <taxon>Eubacteriales</taxon>
        <taxon>Peptococcaceae</taxon>
        <taxon>Peptococcus</taxon>
    </lineage>
</organism>
<feature type="signal peptide" evidence="4">
    <location>
        <begin position="1"/>
        <end position="22"/>
    </location>
</feature>
<dbReference type="Gene3D" id="3.40.190.10">
    <property type="entry name" value="Periplasmic binding protein-like II"/>
    <property type="match status" value="2"/>
</dbReference>
<dbReference type="EMBL" id="FNAF01000013">
    <property type="protein sequence ID" value="SDE01972.1"/>
    <property type="molecule type" value="Genomic_DNA"/>
</dbReference>
<feature type="chain" id="PRO_5038662967" evidence="4">
    <location>
        <begin position="23"/>
        <end position="336"/>
    </location>
</feature>
<dbReference type="SMART" id="SM00062">
    <property type="entry name" value="PBPb"/>
    <property type="match status" value="1"/>
</dbReference>
<keyword evidence="7" id="KW-1185">Reference proteome</keyword>
<sequence>MNFKKIFSVVTLLAFSIGILTACGGQKAPVEASGQSSLAASDNGSDATLRVGVLSIDDVLPFVVAEKDGLFKKYGVNVKLFPFKSSIDQSKAFEAGQLDVVMNDMIVQGLMKKSGTDTRIISYAFGANPEEGRFLIVSSPKSDITSPEDLVGKRVAISNNTMMDFLLDEYLDYYKIDRDSVERVNMPDLMLRMETLLAGNDIDAAILPDPLASAAVAQGAKTVIDDTSLDKNFSQSVVLASADSIKNQPEMLKKFTQAYFDAMKRINDHPDQYKALALENAHVPDAIKSTYRMPTYTPNAVPTKEEVKRVTDWLVQRQLIDKAYTYEEMVDQQFIK</sequence>
<dbReference type="SUPFAM" id="SSF53850">
    <property type="entry name" value="Periplasmic binding protein-like II"/>
    <property type="match status" value="1"/>
</dbReference>
<comment type="subcellular location">
    <subcellularLocation>
        <location evidence="1">Periplasm</location>
    </subcellularLocation>
</comment>
<feature type="domain" description="Solute-binding protein family 3/N-terminal" evidence="5">
    <location>
        <begin position="48"/>
        <end position="269"/>
    </location>
</feature>
<dbReference type="STRING" id="2741.SAMN04489866_11328"/>
<evidence type="ECO:0000256" key="1">
    <source>
        <dbReference type="ARBA" id="ARBA00004418"/>
    </source>
</evidence>
<dbReference type="OrthoDB" id="9815602at2"/>
<evidence type="ECO:0000313" key="7">
    <source>
        <dbReference type="Proteomes" id="UP000198995"/>
    </source>
</evidence>
<keyword evidence="3 4" id="KW-0732">Signal</keyword>
<protein>
    <submittedName>
        <fullName evidence="6">NitT/TauT family transport system substrate-binding protein</fullName>
    </submittedName>
</protein>
<dbReference type="Pfam" id="PF09084">
    <property type="entry name" value="NMT1"/>
    <property type="match status" value="1"/>
</dbReference>
<accession>A0A1G6ZHM2</accession>
<evidence type="ECO:0000256" key="4">
    <source>
        <dbReference type="SAM" id="SignalP"/>
    </source>
</evidence>
<reference evidence="6 7" key="1">
    <citation type="submission" date="2016-10" db="EMBL/GenBank/DDBJ databases">
        <authorList>
            <person name="de Groot N.N."/>
        </authorList>
    </citation>
    <scope>NUCLEOTIDE SEQUENCE [LARGE SCALE GENOMIC DNA]</scope>
    <source>
        <strain evidence="6 7">DSM 20475</strain>
    </source>
</reference>
<gene>
    <name evidence="6" type="ORF">SAMN04489866_11328</name>
</gene>
<dbReference type="PROSITE" id="PS51257">
    <property type="entry name" value="PROKAR_LIPOPROTEIN"/>
    <property type="match status" value="1"/>
</dbReference>
<dbReference type="Proteomes" id="UP000198995">
    <property type="component" value="Unassembled WGS sequence"/>
</dbReference>
<evidence type="ECO:0000256" key="2">
    <source>
        <dbReference type="ARBA" id="ARBA00010742"/>
    </source>
</evidence>
<dbReference type="InterPro" id="IPR015168">
    <property type="entry name" value="SsuA/THI5"/>
</dbReference>
<dbReference type="PANTHER" id="PTHR30024">
    <property type="entry name" value="ALIPHATIC SULFONATES-BINDING PROTEIN-RELATED"/>
    <property type="match status" value="1"/>
</dbReference>
<comment type="similarity">
    <text evidence="2">Belongs to the bacterial solute-binding protein SsuA/TauA family.</text>
</comment>
<name>A0A1G6ZHM2_PEPNI</name>
<dbReference type="AlphaFoldDB" id="A0A1G6ZHM2"/>
<evidence type="ECO:0000256" key="3">
    <source>
        <dbReference type="ARBA" id="ARBA00022729"/>
    </source>
</evidence>
<dbReference type="RefSeq" id="WP_091792284.1">
    <property type="nucleotide sequence ID" value="NZ_FNAF01000013.1"/>
</dbReference>
<dbReference type="InterPro" id="IPR001638">
    <property type="entry name" value="Solute-binding_3/MltF_N"/>
</dbReference>
<dbReference type="GO" id="GO:0042597">
    <property type="term" value="C:periplasmic space"/>
    <property type="evidence" value="ECO:0007669"/>
    <property type="project" value="UniProtKB-SubCell"/>
</dbReference>